<comment type="subcellular location">
    <subcellularLocation>
        <location evidence="1">Cell membrane</location>
        <topology evidence="1">Multi-pass membrane protein</topology>
    </subcellularLocation>
</comment>
<evidence type="ECO:0000313" key="7">
    <source>
        <dbReference type="EMBL" id="CPR17689.1"/>
    </source>
</evidence>
<dbReference type="EMBL" id="LN829119">
    <property type="protein sequence ID" value="CPR17689.1"/>
    <property type="molecule type" value="Genomic_DNA"/>
</dbReference>
<keyword evidence="5 6" id="KW-0472">Membrane</keyword>
<evidence type="ECO:0000256" key="6">
    <source>
        <dbReference type="SAM" id="Phobius"/>
    </source>
</evidence>
<accession>A0A0D6JEA0</accession>
<organism evidence="7 8">
    <name type="scientific">Candidatus Filomicrobium marinum</name>
    <dbReference type="NCBI Taxonomy" id="1608628"/>
    <lineage>
        <taxon>Bacteria</taxon>
        <taxon>Pseudomonadati</taxon>
        <taxon>Pseudomonadota</taxon>
        <taxon>Alphaproteobacteria</taxon>
        <taxon>Hyphomicrobiales</taxon>
        <taxon>Hyphomicrobiaceae</taxon>
        <taxon>Filomicrobium</taxon>
    </lineage>
</organism>
<dbReference type="PIRSF" id="PIRSF035875">
    <property type="entry name" value="RNase_BN"/>
    <property type="match status" value="1"/>
</dbReference>
<keyword evidence="3 6" id="KW-0812">Transmembrane</keyword>
<dbReference type="PANTHER" id="PTHR30213">
    <property type="entry name" value="INNER MEMBRANE PROTEIN YHJD"/>
    <property type="match status" value="1"/>
</dbReference>
<feature type="transmembrane region" description="Helical" evidence="6">
    <location>
        <begin position="209"/>
        <end position="228"/>
    </location>
</feature>
<feature type="transmembrane region" description="Helical" evidence="6">
    <location>
        <begin position="175"/>
        <end position="197"/>
    </location>
</feature>
<keyword evidence="4 6" id="KW-1133">Transmembrane helix</keyword>
<dbReference type="InterPro" id="IPR017039">
    <property type="entry name" value="Virul_fac_BrkB"/>
</dbReference>
<evidence type="ECO:0000256" key="5">
    <source>
        <dbReference type="ARBA" id="ARBA00023136"/>
    </source>
</evidence>
<gene>
    <name evidence="7" type="ORF">YBN1229_v1_1373</name>
</gene>
<dbReference type="KEGG" id="fiy:BN1229_v1_1373"/>
<evidence type="ECO:0000256" key="4">
    <source>
        <dbReference type="ARBA" id="ARBA00022989"/>
    </source>
</evidence>
<protein>
    <submittedName>
        <fullName evidence="7">Ribonuclease BN</fullName>
    </submittedName>
</protein>
<feature type="transmembrane region" description="Helical" evidence="6">
    <location>
        <begin position="20"/>
        <end position="48"/>
    </location>
</feature>
<dbReference type="KEGG" id="fil:BN1229_v1_1374"/>
<sequence>MQQHQPFLKAIYELYEHSGFSMAGAVAFSFVVSLFPFCIFLTGLAGLIGSPELAGKAVTQLFQVLPRDVAQALAPQVVSIMSSTRIDLLTVGGGIALFFATSAIETLRAALNGAYRVRETLTYPLCLLRSMLFVLILALSMLVLTWAVIVGPAVAARFEPSWVKSLLDSTWLAVGFRYGLAAIVIATQLLALHLWLVAGERSLADVLPGILLSTLLWIGAGAMYSYYLEFSDYSRFYAGLSQLMVAMIFFQVTAVIIILGAELNRGLIELRKLSANGETITS</sequence>
<dbReference type="Pfam" id="PF03631">
    <property type="entry name" value="Virul_fac_BrkB"/>
    <property type="match status" value="1"/>
</dbReference>
<evidence type="ECO:0000256" key="3">
    <source>
        <dbReference type="ARBA" id="ARBA00022692"/>
    </source>
</evidence>
<evidence type="ECO:0000256" key="2">
    <source>
        <dbReference type="ARBA" id="ARBA00022475"/>
    </source>
</evidence>
<evidence type="ECO:0000313" key="8">
    <source>
        <dbReference type="Proteomes" id="UP000033187"/>
    </source>
</evidence>
<dbReference type="Proteomes" id="UP000033187">
    <property type="component" value="Chromosome 1"/>
</dbReference>
<keyword evidence="8" id="KW-1185">Reference proteome</keyword>
<feature type="transmembrane region" description="Helical" evidence="6">
    <location>
        <begin position="132"/>
        <end position="155"/>
    </location>
</feature>
<dbReference type="OrthoDB" id="7163777at2"/>
<evidence type="ECO:0000256" key="1">
    <source>
        <dbReference type="ARBA" id="ARBA00004651"/>
    </source>
</evidence>
<reference evidence="8" key="1">
    <citation type="submission" date="2015-02" db="EMBL/GenBank/DDBJ databases">
        <authorList>
            <person name="Chooi Y.-H."/>
        </authorList>
    </citation>
    <scope>NUCLEOTIDE SEQUENCE [LARGE SCALE GENOMIC DNA]</scope>
    <source>
        <strain evidence="8">strain Y</strain>
    </source>
</reference>
<proteinExistence type="predicted"/>
<dbReference type="AlphaFoldDB" id="A0A0D6JEA0"/>
<keyword evidence="2" id="KW-1003">Cell membrane</keyword>
<dbReference type="GO" id="GO:0005886">
    <property type="term" value="C:plasma membrane"/>
    <property type="evidence" value="ECO:0007669"/>
    <property type="project" value="UniProtKB-SubCell"/>
</dbReference>
<name>A0A0D6JEA0_9HYPH</name>
<dbReference type="PANTHER" id="PTHR30213:SF0">
    <property type="entry name" value="UPF0761 MEMBRANE PROTEIN YIHY"/>
    <property type="match status" value="1"/>
</dbReference>
<feature type="transmembrane region" description="Helical" evidence="6">
    <location>
        <begin position="88"/>
        <end position="111"/>
    </location>
</feature>
<feature type="transmembrane region" description="Helical" evidence="6">
    <location>
        <begin position="240"/>
        <end position="261"/>
    </location>
</feature>
<dbReference type="RefSeq" id="WP_046477412.1">
    <property type="nucleotide sequence ID" value="NZ_LN829118.1"/>
</dbReference>